<comment type="subunit">
    <text evidence="5">NDH-1 is composed of 14 different subunits. Subunits NuoA, H, J, K, L, M, N constitute the membrane sector of the complex.</text>
</comment>
<keyword evidence="3 5" id="KW-1133">Transmembrane helix</keyword>
<dbReference type="PANTHER" id="PTHR11432">
    <property type="entry name" value="NADH DEHYDROGENASE SUBUNIT 1"/>
    <property type="match status" value="1"/>
</dbReference>
<dbReference type="Proteomes" id="UP001165069">
    <property type="component" value="Unassembled WGS sequence"/>
</dbReference>
<keyword evidence="2 5" id="KW-0812">Transmembrane</keyword>
<dbReference type="PROSITE" id="PS00668">
    <property type="entry name" value="COMPLEX1_ND1_2"/>
    <property type="match status" value="1"/>
</dbReference>
<evidence type="ECO:0000256" key="2">
    <source>
        <dbReference type="ARBA" id="ARBA00022692"/>
    </source>
</evidence>
<keyword evidence="4 5" id="KW-0472">Membrane</keyword>
<feature type="transmembrane region" description="Helical" evidence="5">
    <location>
        <begin position="160"/>
        <end position="183"/>
    </location>
</feature>
<keyword evidence="5" id="KW-0830">Ubiquinone</keyword>
<accession>A0ABQ5QAH2</accession>
<evidence type="ECO:0000256" key="6">
    <source>
        <dbReference type="RuleBase" id="RU000471"/>
    </source>
</evidence>
<keyword evidence="5 6" id="KW-0520">NAD</keyword>
<dbReference type="InterPro" id="IPR001694">
    <property type="entry name" value="NADH_UbQ_OxRdtase_su1/FPO"/>
</dbReference>
<evidence type="ECO:0000313" key="8">
    <source>
        <dbReference type="Proteomes" id="UP001165069"/>
    </source>
</evidence>
<comment type="similarity">
    <text evidence="5 6">Belongs to the complex I subunit 1 family.</text>
</comment>
<dbReference type="EC" id="7.1.1.-" evidence="5"/>
<protein>
    <recommendedName>
        <fullName evidence="5">NADH-quinone oxidoreductase subunit H</fullName>
        <ecNumber evidence="5">7.1.1.-</ecNumber>
    </recommendedName>
    <alternativeName>
        <fullName evidence="5">NADH dehydrogenase I subunit H</fullName>
    </alternativeName>
    <alternativeName>
        <fullName evidence="5">NDH-1 subunit H</fullName>
    </alternativeName>
</protein>
<evidence type="ECO:0000313" key="7">
    <source>
        <dbReference type="EMBL" id="GLH71554.1"/>
    </source>
</evidence>
<evidence type="ECO:0000256" key="4">
    <source>
        <dbReference type="ARBA" id="ARBA00023136"/>
    </source>
</evidence>
<keyword evidence="5" id="KW-1278">Translocase</keyword>
<dbReference type="PANTHER" id="PTHR11432:SF3">
    <property type="entry name" value="NADH-UBIQUINONE OXIDOREDUCTASE CHAIN 1"/>
    <property type="match status" value="1"/>
</dbReference>
<feature type="transmembrane region" description="Helical" evidence="5">
    <location>
        <begin position="12"/>
        <end position="32"/>
    </location>
</feature>
<keyword evidence="8" id="KW-1185">Reference proteome</keyword>
<feature type="transmembrane region" description="Helical" evidence="5">
    <location>
        <begin position="367"/>
        <end position="388"/>
    </location>
</feature>
<proteinExistence type="inferred from homology"/>
<name>A0ABQ5QAH2_9BACT</name>
<dbReference type="EMBL" id="BSDE01000001">
    <property type="protein sequence ID" value="GLH71554.1"/>
    <property type="molecule type" value="Genomic_DNA"/>
</dbReference>
<comment type="subcellular location">
    <subcellularLocation>
        <location evidence="5 6">Cell membrane</location>
        <topology evidence="5 6">Multi-pass membrane protein</topology>
    </subcellularLocation>
    <subcellularLocation>
        <location evidence="1">Membrane</location>
        <topology evidence="1">Multi-pass membrane protein</topology>
    </subcellularLocation>
</comment>
<dbReference type="HAMAP" id="MF_01350">
    <property type="entry name" value="NDH1_NuoH"/>
    <property type="match status" value="1"/>
</dbReference>
<comment type="caution">
    <text evidence="7">The sequence shown here is derived from an EMBL/GenBank/DDBJ whole genome shotgun (WGS) entry which is preliminary data.</text>
</comment>
<feature type="transmembrane region" description="Helical" evidence="5">
    <location>
        <begin position="195"/>
        <end position="216"/>
    </location>
</feature>
<dbReference type="InterPro" id="IPR018086">
    <property type="entry name" value="NADH_UbQ_OxRdtase_su1_CS"/>
</dbReference>
<dbReference type="Pfam" id="PF00146">
    <property type="entry name" value="NADHdh"/>
    <property type="match status" value="1"/>
</dbReference>
<organism evidence="7 8">
    <name type="scientific">Geothrix limicola</name>
    <dbReference type="NCBI Taxonomy" id="2927978"/>
    <lineage>
        <taxon>Bacteria</taxon>
        <taxon>Pseudomonadati</taxon>
        <taxon>Acidobacteriota</taxon>
        <taxon>Holophagae</taxon>
        <taxon>Holophagales</taxon>
        <taxon>Holophagaceae</taxon>
        <taxon>Geothrix</taxon>
    </lineage>
</organism>
<comment type="function">
    <text evidence="5">NDH-1 shuttles electrons from NADH, via FMN and iron-sulfur (Fe-S) centers, to quinones in the respiratory chain. The immediate electron acceptor for the enzyme in this species is believed to be ubiquinone. Couples the redox reaction to proton translocation (for every two electrons transferred, four hydrogen ions are translocated across the cytoplasmic membrane), and thus conserves the redox energy in a proton gradient. This subunit may bind ubiquinone.</text>
</comment>
<gene>
    <name evidence="5 7" type="primary">nuoH</name>
    <name evidence="7" type="ORF">GETHLI_00560</name>
</gene>
<comment type="catalytic activity">
    <reaction evidence="5">
        <text>a quinone + NADH + 5 H(+)(in) = a quinol + NAD(+) + 4 H(+)(out)</text>
        <dbReference type="Rhea" id="RHEA:57888"/>
        <dbReference type="ChEBI" id="CHEBI:15378"/>
        <dbReference type="ChEBI" id="CHEBI:24646"/>
        <dbReference type="ChEBI" id="CHEBI:57540"/>
        <dbReference type="ChEBI" id="CHEBI:57945"/>
        <dbReference type="ChEBI" id="CHEBI:132124"/>
    </reaction>
</comment>
<feature type="transmembrane region" description="Helical" evidence="5">
    <location>
        <begin position="334"/>
        <end position="355"/>
    </location>
</feature>
<feature type="transmembrane region" description="Helical" evidence="5">
    <location>
        <begin position="109"/>
        <end position="132"/>
    </location>
</feature>
<reference evidence="7 8" key="1">
    <citation type="journal article" date="2023" name="Antonie Van Leeuwenhoek">
        <title>Mesoterricola silvestris gen. nov., sp. nov., Mesoterricola sediminis sp. nov., Geothrix oryzae sp. nov., Geothrix edaphica sp. nov., Geothrix rubra sp. nov., and Geothrix limicola sp. nov., six novel members of Acidobacteriota isolated from soils.</title>
        <authorList>
            <person name="Itoh H."/>
            <person name="Sugisawa Y."/>
            <person name="Mise K."/>
            <person name="Xu Z."/>
            <person name="Kuniyasu M."/>
            <person name="Ushijima N."/>
            <person name="Kawano K."/>
            <person name="Kobayashi E."/>
            <person name="Shiratori Y."/>
            <person name="Masuda Y."/>
            <person name="Senoo K."/>
        </authorList>
    </citation>
    <scope>NUCLEOTIDE SEQUENCE [LARGE SCALE GENOMIC DNA]</scope>
    <source>
        <strain evidence="7 8">Red804</strain>
    </source>
</reference>
<evidence type="ECO:0000256" key="1">
    <source>
        <dbReference type="ARBA" id="ARBA00004141"/>
    </source>
</evidence>
<sequence>MPTQAIPMTLTQTLIMGVIQILAVLIVIFIIVPLTTFAERKVIGYIQVRLGATRLAGGHVGITGPMNRIMWGMGKVPMLSILRGLPIFIADALKLITKEDIIPAKADRGVFTLAPIISVMAAFGVFACVAYYPGVMFYMPKSWPVIGGLPFQGFITDVNVGLLFILGLASVGVYGIVLGAWASNSKYPLLGSLRSAAQIVSYEVPLTLSLLVPVLLSGSLSFKDMSVALSTGKDLNPLAIIPLFIGFFVYLTCGFAETNRVPFDLAEAETELVAGFHTEYSGMKFGFFYLAEYANMIVVSSLATAFFLGGHYLLPFGLQRFIPATMPIIGGPSFFFFFAKILCILFVFLWVRATLPRYRYDQLMDVGWKYLIPLTLVNLFLAAIIRFAF</sequence>
<feature type="transmembrane region" description="Helical" evidence="5">
    <location>
        <begin position="236"/>
        <end position="256"/>
    </location>
</feature>
<evidence type="ECO:0000256" key="5">
    <source>
        <dbReference type="HAMAP-Rule" id="MF_01350"/>
    </source>
</evidence>
<keyword evidence="5" id="KW-1003">Cell membrane</keyword>
<feature type="transmembrane region" description="Helical" evidence="5">
    <location>
        <begin position="293"/>
        <end position="314"/>
    </location>
</feature>
<evidence type="ECO:0000256" key="3">
    <source>
        <dbReference type="ARBA" id="ARBA00022989"/>
    </source>
</evidence>
<keyword evidence="5" id="KW-0874">Quinone</keyword>